<evidence type="ECO:0000313" key="3">
    <source>
        <dbReference type="EMBL" id="KAF4362264.1"/>
    </source>
</evidence>
<proteinExistence type="predicted"/>
<dbReference type="AlphaFoldDB" id="A0A7J6EV09"/>
<keyword evidence="2" id="KW-0472">Membrane</keyword>
<reference evidence="3 4" key="1">
    <citation type="journal article" date="2020" name="bioRxiv">
        <title>Sequence and annotation of 42 cannabis genomes reveals extensive copy number variation in cannabinoid synthesis and pathogen resistance genes.</title>
        <authorList>
            <person name="Mckernan K.J."/>
            <person name="Helbert Y."/>
            <person name="Kane L.T."/>
            <person name="Ebling H."/>
            <person name="Zhang L."/>
            <person name="Liu B."/>
            <person name="Eaton Z."/>
            <person name="Mclaughlin S."/>
            <person name="Kingan S."/>
            <person name="Baybayan P."/>
            <person name="Concepcion G."/>
            <person name="Jordan M."/>
            <person name="Riva A."/>
            <person name="Barbazuk W."/>
            <person name="Harkins T."/>
        </authorList>
    </citation>
    <scope>NUCLEOTIDE SEQUENCE [LARGE SCALE GENOMIC DNA]</scope>
    <source>
        <strain evidence="4">cv. Jamaican Lion 4</strain>
        <tissue evidence="3">Leaf</tissue>
    </source>
</reference>
<protein>
    <submittedName>
        <fullName evidence="3">Uncharacterized protein</fullName>
    </submittedName>
</protein>
<keyword evidence="2" id="KW-0812">Transmembrane</keyword>
<comment type="caution">
    <text evidence="3">The sequence shown here is derived from an EMBL/GenBank/DDBJ whole genome shotgun (WGS) entry which is preliminary data.</text>
</comment>
<dbReference type="PANTHER" id="PTHR34125">
    <property type="entry name" value="OS01G0762900 PROTEIN"/>
    <property type="match status" value="1"/>
</dbReference>
<dbReference type="EMBL" id="JAATIP010000185">
    <property type="protein sequence ID" value="KAF4362264.1"/>
    <property type="molecule type" value="Genomic_DNA"/>
</dbReference>
<name>A0A7J6EV09_CANSA</name>
<dbReference type="PANTHER" id="PTHR34125:SF2">
    <property type="entry name" value="TRANSMEMBRANE PROTEIN"/>
    <property type="match status" value="1"/>
</dbReference>
<feature type="transmembrane region" description="Helical" evidence="2">
    <location>
        <begin position="70"/>
        <end position="89"/>
    </location>
</feature>
<keyword evidence="2" id="KW-1133">Transmembrane helix</keyword>
<evidence type="ECO:0000256" key="2">
    <source>
        <dbReference type="SAM" id="Phobius"/>
    </source>
</evidence>
<evidence type="ECO:0000256" key="1">
    <source>
        <dbReference type="SAM" id="MobiDB-lite"/>
    </source>
</evidence>
<sequence length="169" mass="19360">MQETWNPSRDVQPLVPSRDAILATSSCYARSQYTLLQTRPSRYKLSSYVKLDDYYLTLLKIQQKLMRFKFHILITLILFTLITTLILIAPKFLTILAYFWPLLLSTALFLIAVLVFAKTSLPPATSDKTGEGLLDYVAGESELHHHHNHDHDHHDEVETTVESSSSKDE</sequence>
<feature type="transmembrane region" description="Helical" evidence="2">
    <location>
        <begin position="95"/>
        <end position="117"/>
    </location>
</feature>
<evidence type="ECO:0000313" key="4">
    <source>
        <dbReference type="Proteomes" id="UP000525078"/>
    </source>
</evidence>
<feature type="region of interest" description="Disordered" evidence="1">
    <location>
        <begin position="145"/>
        <end position="169"/>
    </location>
</feature>
<gene>
    <name evidence="3" type="ORF">F8388_008148</name>
</gene>
<organism evidence="3 4">
    <name type="scientific">Cannabis sativa</name>
    <name type="common">Hemp</name>
    <name type="synonym">Marijuana</name>
    <dbReference type="NCBI Taxonomy" id="3483"/>
    <lineage>
        <taxon>Eukaryota</taxon>
        <taxon>Viridiplantae</taxon>
        <taxon>Streptophyta</taxon>
        <taxon>Embryophyta</taxon>
        <taxon>Tracheophyta</taxon>
        <taxon>Spermatophyta</taxon>
        <taxon>Magnoliopsida</taxon>
        <taxon>eudicotyledons</taxon>
        <taxon>Gunneridae</taxon>
        <taxon>Pentapetalae</taxon>
        <taxon>rosids</taxon>
        <taxon>fabids</taxon>
        <taxon>Rosales</taxon>
        <taxon>Cannabaceae</taxon>
        <taxon>Cannabis</taxon>
    </lineage>
</organism>
<feature type="compositionally biased region" description="Low complexity" evidence="1">
    <location>
        <begin position="160"/>
        <end position="169"/>
    </location>
</feature>
<dbReference type="Proteomes" id="UP000525078">
    <property type="component" value="Unassembled WGS sequence"/>
</dbReference>
<accession>A0A7J6EV09</accession>